<gene>
    <name evidence="1" type="ORF">M9H77_31209</name>
</gene>
<evidence type="ECO:0000313" key="2">
    <source>
        <dbReference type="Proteomes" id="UP001060085"/>
    </source>
</evidence>
<organism evidence="1 2">
    <name type="scientific">Catharanthus roseus</name>
    <name type="common">Madagascar periwinkle</name>
    <name type="synonym">Vinca rosea</name>
    <dbReference type="NCBI Taxonomy" id="4058"/>
    <lineage>
        <taxon>Eukaryota</taxon>
        <taxon>Viridiplantae</taxon>
        <taxon>Streptophyta</taxon>
        <taxon>Embryophyta</taxon>
        <taxon>Tracheophyta</taxon>
        <taxon>Spermatophyta</taxon>
        <taxon>Magnoliopsida</taxon>
        <taxon>eudicotyledons</taxon>
        <taxon>Gunneridae</taxon>
        <taxon>Pentapetalae</taxon>
        <taxon>asterids</taxon>
        <taxon>lamiids</taxon>
        <taxon>Gentianales</taxon>
        <taxon>Apocynaceae</taxon>
        <taxon>Rauvolfioideae</taxon>
        <taxon>Vinceae</taxon>
        <taxon>Catharanthinae</taxon>
        <taxon>Catharanthus</taxon>
    </lineage>
</organism>
<comment type="caution">
    <text evidence="1">The sequence shown here is derived from an EMBL/GenBank/DDBJ whole genome shotgun (WGS) entry which is preliminary data.</text>
</comment>
<protein>
    <submittedName>
        <fullName evidence="1">Uncharacterized protein</fullName>
    </submittedName>
</protein>
<keyword evidence="2" id="KW-1185">Reference proteome</keyword>
<dbReference type="Proteomes" id="UP001060085">
    <property type="component" value="Linkage Group LG07"/>
</dbReference>
<dbReference type="EMBL" id="CM044707">
    <property type="protein sequence ID" value="KAI5654022.1"/>
    <property type="molecule type" value="Genomic_DNA"/>
</dbReference>
<reference evidence="2" key="1">
    <citation type="journal article" date="2023" name="Nat. Plants">
        <title>Single-cell RNA sequencing provides a high-resolution roadmap for understanding the multicellular compartmentation of specialized metabolism.</title>
        <authorList>
            <person name="Sun S."/>
            <person name="Shen X."/>
            <person name="Li Y."/>
            <person name="Li Y."/>
            <person name="Wang S."/>
            <person name="Li R."/>
            <person name="Zhang H."/>
            <person name="Shen G."/>
            <person name="Guo B."/>
            <person name="Wei J."/>
            <person name="Xu J."/>
            <person name="St-Pierre B."/>
            <person name="Chen S."/>
            <person name="Sun C."/>
        </authorList>
    </citation>
    <scope>NUCLEOTIDE SEQUENCE [LARGE SCALE GENOMIC DNA]</scope>
</reference>
<name>A0ACC0A0Q2_CATRO</name>
<sequence length="97" mass="9817">MVQLAQSTGTSSLLAAAPEIVGLDHGPFPTYEAPSPSPPSSIIGPSVGPTPQATISDSAGLSVASVPALEILAAASEAVVRRSQRHSMVPTHLTDYV</sequence>
<evidence type="ECO:0000313" key="1">
    <source>
        <dbReference type="EMBL" id="KAI5654022.1"/>
    </source>
</evidence>
<accession>A0ACC0A0Q2</accession>
<proteinExistence type="predicted"/>